<comment type="caution">
    <text evidence="13">The sequence shown here is derived from an EMBL/GenBank/DDBJ whole genome shotgun (WGS) entry which is preliminary data.</text>
</comment>
<evidence type="ECO:0000313" key="13">
    <source>
        <dbReference type="EMBL" id="HIU22800.1"/>
    </source>
</evidence>
<sequence length="681" mass="78900">MEKVVNQLRVLFGKAKINSKSYMKTNVLFFTFVITSVLNASLLRFLTVKNYFDIKPVIADLAVVVIVGAFGYFIKPKNQFKYYFAWSIFFTALCIINSMYYTNYLSFASLSLLATSLQVVDVGDAVVKNVMELKDFCYLWQILAMLLVNSSLKKKQYYDMVAKVEVGKIRALNTLVFGLVLIGFFISTLTSVDISRLGKQWNREFVVMKFGIFTYQVNDVIASLKPQISPLFGYDEKAREFREYYENRDNTKKTNEYTDIFKGKNLLMIHAESMMSYLLDTEFNGVQVTPNLKRLASEGMYFSNFYAQESVGTSSDSEFTLNTSLMPATNGTVFVSYWDREYVTIPKLLKEQGYYTFSMHGNKGSMWNRSVVHTKTFGYDKFYNYKDDFKIDETIGLGLSDKSFFRQAVPKIKKIEEKHQNFYGTMIMLSNHTPFDDVEHMDTTLDVTMKYQKVNEETGETEEAVAPYMEGTILGNYFKSAHYADAAIGQFMEDLDKAGILDNTVVVIYGDHDSKLKKSEYDRFYNYDPATDSIKSKDDPTYKEVDFYQYELNRKVPLIIWSKDKKFEKEVTEVMGMYDVLPTLGNMFGFYSPYQLGHDIFSVDENVVIFPDGNWLTNKMYYNSQKEEGKPLTNEPVSVEYIQKYNQYTEELLSVSDSIIVYDLIKKTNETEKLLEQYQQN</sequence>
<feature type="binding site" evidence="10">
    <location>
        <position position="512"/>
    </location>
    <ligand>
        <name>Mn(2+)</name>
        <dbReference type="ChEBI" id="CHEBI:29035"/>
    </ligand>
</feature>
<reference evidence="13" key="2">
    <citation type="journal article" date="2021" name="PeerJ">
        <title>Extensive microbial diversity within the chicken gut microbiome revealed by metagenomics and culture.</title>
        <authorList>
            <person name="Gilroy R."/>
            <person name="Ravi A."/>
            <person name="Getino M."/>
            <person name="Pursley I."/>
            <person name="Horton D.L."/>
            <person name="Alikhan N.F."/>
            <person name="Baker D."/>
            <person name="Gharbi K."/>
            <person name="Hall N."/>
            <person name="Watson M."/>
            <person name="Adriaenssens E.M."/>
            <person name="Foster-Nyarko E."/>
            <person name="Jarju S."/>
            <person name="Secka A."/>
            <person name="Antonio M."/>
            <person name="Oren A."/>
            <person name="Chaudhuri R.R."/>
            <person name="La Ragione R."/>
            <person name="Hildebrand F."/>
            <person name="Pallen M.J."/>
        </authorList>
    </citation>
    <scope>NUCLEOTIDE SEQUENCE</scope>
    <source>
        <strain evidence="13">CHK197-8231</strain>
    </source>
</reference>
<evidence type="ECO:0000256" key="2">
    <source>
        <dbReference type="ARBA" id="ARBA00004936"/>
    </source>
</evidence>
<comment type="subcellular location">
    <subcellularLocation>
        <location evidence="1">Cell membrane</location>
        <topology evidence="1">Multi-pass membrane protein</topology>
    </subcellularLocation>
</comment>
<feature type="binding site" evidence="10">
    <location>
        <position position="272"/>
    </location>
    <ligand>
        <name>Mn(2+)</name>
        <dbReference type="ChEBI" id="CHEBI:29035"/>
    </ligand>
</feature>
<dbReference type="SUPFAM" id="SSF53649">
    <property type="entry name" value="Alkaline phosphatase-like"/>
    <property type="match status" value="1"/>
</dbReference>
<dbReference type="Gene3D" id="3.30.1120.170">
    <property type="match status" value="1"/>
</dbReference>
<protein>
    <submittedName>
        <fullName evidence="13">Sulfatase-like hydrolase/transferase</fullName>
    </submittedName>
</protein>
<dbReference type="Gene3D" id="3.40.720.10">
    <property type="entry name" value="Alkaline Phosphatase, subunit A"/>
    <property type="match status" value="1"/>
</dbReference>
<dbReference type="EMBL" id="DVML01000025">
    <property type="protein sequence ID" value="HIU22800.1"/>
    <property type="molecule type" value="Genomic_DNA"/>
</dbReference>
<dbReference type="Proteomes" id="UP000824087">
    <property type="component" value="Unassembled WGS sequence"/>
</dbReference>
<keyword evidence="6 11" id="KW-1133">Transmembrane helix</keyword>
<dbReference type="AlphaFoldDB" id="A0A9D1HX07"/>
<feature type="domain" description="Sulfatase N-terminal" evidence="12">
    <location>
        <begin position="264"/>
        <end position="589"/>
    </location>
</feature>
<keyword evidence="9" id="KW-0464">Manganese</keyword>
<dbReference type="InterPro" id="IPR000917">
    <property type="entry name" value="Sulfatase_N"/>
</dbReference>
<evidence type="ECO:0000256" key="6">
    <source>
        <dbReference type="ARBA" id="ARBA00022989"/>
    </source>
</evidence>
<dbReference type="InterPro" id="IPR050448">
    <property type="entry name" value="OpgB/LTA_synthase_biosynth"/>
</dbReference>
<evidence type="ECO:0000256" key="9">
    <source>
        <dbReference type="PIRSR" id="PIRSR005091-2"/>
    </source>
</evidence>
<gene>
    <name evidence="13" type="ORF">IAD49_04395</name>
</gene>
<dbReference type="InterPro" id="IPR017850">
    <property type="entry name" value="Alkaline_phosphatase_core_sf"/>
</dbReference>
<dbReference type="Pfam" id="PF00884">
    <property type="entry name" value="Sulfatase"/>
    <property type="match status" value="1"/>
</dbReference>
<dbReference type="GO" id="GO:0005886">
    <property type="term" value="C:plasma membrane"/>
    <property type="evidence" value="ECO:0007669"/>
    <property type="project" value="UniProtKB-SubCell"/>
</dbReference>
<keyword evidence="4" id="KW-1003">Cell membrane</keyword>
<comment type="similarity">
    <text evidence="3">Belongs to the LTA synthase family.</text>
</comment>
<feature type="transmembrane region" description="Helical" evidence="11">
    <location>
        <begin position="26"/>
        <end position="45"/>
    </location>
</feature>
<evidence type="ECO:0000256" key="1">
    <source>
        <dbReference type="ARBA" id="ARBA00004651"/>
    </source>
</evidence>
<keyword evidence="9" id="KW-0479">Metal-binding</keyword>
<feature type="transmembrane region" description="Helical" evidence="11">
    <location>
        <begin position="82"/>
        <end position="101"/>
    </location>
</feature>
<keyword evidence="5 11" id="KW-0812">Transmembrane</keyword>
<dbReference type="PIRSF" id="PIRSF005091">
    <property type="entry name" value="Mmb_sulf_HI1246"/>
    <property type="match status" value="1"/>
</dbReference>
<reference evidence="13" key="1">
    <citation type="submission" date="2020-10" db="EMBL/GenBank/DDBJ databases">
        <authorList>
            <person name="Gilroy R."/>
        </authorList>
    </citation>
    <scope>NUCLEOTIDE SEQUENCE</scope>
    <source>
        <strain evidence="13">CHK197-8231</strain>
    </source>
</reference>
<feature type="transmembrane region" description="Helical" evidence="11">
    <location>
        <begin position="136"/>
        <end position="152"/>
    </location>
</feature>
<evidence type="ECO:0000256" key="4">
    <source>
        <dbReference type="ARBA" id="ARBA00022475"/>
    </source>
</evidence>
<dbReference type="GO" id="GO:0046872">
    <property type="term" value="F:metal ion binding"/>
    <property type="evidence" value="ECO:0007669"/>
    <property type="project" value="UniProtKB-KW"/>
</dbReference>
<dbReference type="GO" id="GO:0016787">
    <property type="term" value="F:hydrolase activity"/>
    <property type="evidence" value="ECO:0007669"/>
    <property type="project" value="UniProtKB-KW"/>
</dbReference>
<feature type="binding site" evidence="10">
    <location>
        <position position="511"/>
    </location>
    <ligand>
        <name>Mn(2+)</name>
        <dbReference type="ChEBI" id="CHEBI:29035"/>
    </ligand>
</feature>
<evidence type="ECO:0000313" key="14">
    <source>
        <dbReference type="Proteomes" id="UP000824087"/>
    </source>
</evidence>
<dbReference type="PANTHER" id="PTHR47371:SF3">
    <property type="entry name" value="PHOSPHOGLYCEROL TRANSFERASE I"/>
    <property type="match status" value="1"/>
</dbReference>
<keyword evidence="13" id="KW-0378">Hydrolase</keyword>
<evidence type="ECO:0000256" key="7">
    <source>
        <dbReference type="ARBA" id="ARBA00023136"/>
    </source>
</evidence>
<feature type="active site" evidence="8">
    <location>
        <position position="314"/>
    </location>
</feature>
<accession>A0A9D1HX07</accession>
<evidence type="ECO:0000256" key="5">
    <source>
        <dbReference type="ARBA" id="ARBA00022692"/>
    </source>
</evidence>
<evidence type="ECO:0000259" key="12">
    <source>
        <dbReference type="Pfam" id="PF00884"/>
    </source>
</evidence>
<dbReference type="PANTHER" id="PTHR47371">
    <property type="entry name" value="LIPOTEICHOIC ACID SYNTHASE"/>
    <property type="match status" value="1"/>
</dbReference>
<name>A0A9D1HX07_9BACT</name>
<dbReference type="InterPro" id="IPR012160">
    <property type="entry name" value="LtaS-like"/>
</dbReference>
<proteinExistence type="inferred from homology"/>
<feature type="binding site" evidence="9">
    <location>
        <position position="432"/>
    </location>
    <ligand>
        <name>substrate</name>
    </ligand>
</feature>
<keyword evidence="7 11" id="KW-0472">Membrane</keyword>
<evidence type="ECO:0000256" key="8">
    <source>
        <dbReference type="PIRSR" id="PIRSR005091-1"/>
    </source>
</evidence>
<feature type="transmembrane region" description="Helical" evidence="11">
    <location>
        <begin position="172"/>
        <end position="194"/>
    </location>
</feature>
<evidence type="ECO:0000256" key="11">
    <source>
        <dbReference type="SAM" id="Phobius"/>
    </source>
</evidence>
<feature type="transmembrane region" description="Helical" evidence="11">
    <location>
        <begin position="57"/>
        <end position="75"/>
    </location>
</feature>
<dbReference type="CDD" id="cd16015">
    <property type="entry name" value="LTA_synthase"/>
    <property type="match status" value="1"/>
</dbReference>
<evidence type="ECO:0000256" key="10">
    <source>
        <dbReference type="PIRSR" id="PIRSR005091-3"/>
    </source>
</evidence>
<evidence type="ECO:0000256" key="3">
    <source>
        <dbReference type="ARBA" id="ARBA00009983"/>
    </source>
</evidence>
<comment type="pathway">
    <text evidence="2">Cell wall biogenesis; lipoteichoic acid biosynthesis.</text>
</comment>
<organism evidence="13 14">
    <name type="scientific">Candidatus Fimihabitans intestinipullorum</name>
    <dbReference type="NCBI Taxonomy" id="2840820"/>
    <lineage>
        <taxon>Bacteria</taxon>
        <taxon>Bacillati</taxon>
        <taxon>Mycoplasmatota</taxon>
        <taxon>Mycoplasmatota incertae sedis</taxon>
        <taxon>Candidatus Fimihabitans</taxon>
    </lineage>
</organism>